<dbReference type="GO" id="GO:0005930">
    <property type="term" value="C:axoneme"/>
    <property type="evidence" value="ECO:0007669"/>
    <property type="project" value="UniProtKB-SubCell"/>
</dbReference>
<reference evidence="4" key="1">
    <citation type="submission" date="2025-08" db="UniProtKB">
        <authorList>
            <consortium name="Ensembl"/>
        </authorList>
    </citation>
    <scope>IDENTIFICATION</scope>
</reference>
<dbReference type="GO" id="GO:0060271">
    <property type="term" value="P:cilium assembly"/>
    <property type="evidence" value="ECO:0007669"/>
    <property type="project" value="UniProtKB-UniRule"/>
</dbReference>
<evidence type="ECO:0000256" key="1">
    <source>
        <dbReference type="ARBA" id="ARBA00007209"/>
    </source>
</evidence>
<evidence type="ECO:0000256" key="2">
    <source>
        <dbReference type="ARBA" id="ARBA00022490"/>
    </source>
</evidence>
<dbReference type="InterPro" id="IPR048256">
    <property type="entry name" value="Tektin-like"/>
</dbReference>
<comment type="subcellular location">
    <subcellularLocation>
        <location evidence="3">Cytoplasm</location>
        <location evidence="3">Cytoskeleton</location>
        <location evidence="3">Cilium axoneme</location>
    </subcellularLocation>
</comment>
<keyword evidence="3" id="KW-0282">Flagellum</keyword>
<proteinExistence type="inferred from homology"/>
<keyword evidence="5" id="KW-1185">Reference proteome</keyword>
<reference evidence="4" key="2">
    <citation type="submission" date="2025-09" db="UniProtKB">
        <authorList>
            <consortium name="Ensembl"/>
        </authorList>
    </citation>
    <scope>IDENTIFICATION</scope>
</reference>
<dbReference type="GeneTree" id="ENSGT00940000177955"/>
<keyword evidence="2" id="KW-0963">Cytoplasm</keyword>
<dbReference type="STRING" id="8078.ENSFHEP00000011978"/>
<keyword evidence="3" id="KW-0966">Cell projection</keyword>
<dbReference type="GO" id="GO:0015630">
    <property type="term" value="C:microtubule cytoskeleton"/>
    <property type="evidence" value="ECO:0007669"/>
    <property type="project" value="UniProtKB-UniRule"/>
</dbReference>
<protein>
    <recommendedName>
        <fullName evidence="3">Tektin</fullName>
    </recommendedName>
</protein>
<name>A0A3Q2PG54_FUNHE</name>
<organism evidence="4 5">
    <name type="scientific">Fundulus heteroclitus</name>
    <name type="common">Killifish</name>
    <name type="synonym">Mummichog</name>
    <dbReference type="NCBI Taxonomy" id="8078"/>
    <lineage>
        <taxon>Eukaryota</taxon>
        <taxon>Metazoa</taxon>
        <taxon>Chordata</taxon>
        <taxon>Craniata</taxon>
        <taxon>Vertebrata</taxon>
        <taxon>Euteleostomi</taxon>
        <taxon>Actinopterygii</taxon>
        <taxon>Neopterygii</taxon>
        <taxon>Teleostei</taxon>
        <taxon>Neoteleostei</taxon>
        <taxon>Acanthomorphata</taxon>
        <taxon>Ovalentaria</taxon>
        <taxon>Atherinomorphae</taxon>
        <taxon>Cyprinodontiformes</taxon>
        <taxon>Fundulidae</taxon>
        <taxon>Fundulus</taxon>
    </lineage>
</organism>
<dbReference type="PANTHER" id="PTHR19960">
    <property type="entry name" value="TEKTIN"/>
    <property type="match status" value="1"/>
</dbReference>
<dbReference type="PANTHER" id="PTHR19960:SF7">
    <property type="entry name" value="TEKTIN"/>
    <property type="match status" value="1"/>
</dbReference>
<sequence length="431" mass="49512">MWNNPAEQDNQQKSGSRLILPALYDCKSLSLSRPQPQRDQALKLNELFLSLQGNNIARIPLAIRNTMGHLTSRHMEVSHWQALIYESIRRVEREVACVEQVKEMAEHCLQERQLYSQLLSDCVALSSSLCSAGLRQDQVFIKLKKEEQLNNESREVLQKQIALLLEKLSSLKTIRSRLQVDFQDKMEAIKLTTRCITFEVETPCSYFPAGPIKPIHVNYDKWLSHCQCLKLTADNLVKDSSSCRGNLQFLIANIRNTNERQRCSTGECLRRKIHELTKFNDNLKMDRQRVKHEISDLTKDAQRVANHIQNCDSRLHQTSHLLDILNQRPRLELCLDHPHNYFTLERQDLVTMAAGLQSVLQRSQQNLGMACKHLTFIEDKLARNTEILEVAKRCQSLHQSFRLAVNTAVVLSNRPRLCGAGQSSSPLTDLQ</sequence>
<evidence type="ECO:0000313" key="5">
    <source>
        <dbReference type="Proteomes" id="UP000265000"/>
    </source>
</evidence>
<dbReference type="OrthoDB" id="440745at2759"/>
<comment type="similarity">
    <text evidence="1 3">Belongs to the tektin family.</text>
</comment>
<evidence type="ECO:0000313" key="4">
    <source>
        <dbReference type="Ensembl" id="ENSFHEP00000011978.1"/>
    </source>
</evidence>
<dbReference type="AlphaFoldDB" id="A0A3Q2PG54"/>
<dbReference type="InterPro" id="IPR000435">
    <property type="entry name" value="Tektins"/>
</dbReference>
<dbReference type="Proteomes" id="UP000265000">
    <property type="component" value="Unplaced"/>
</dbReference>
<evidence type="ECO:0000256" key="3">
    <source>
        <dbReference type="RuleBase" id="RU367040"/>
    </source>
</evidence>
<dbReference type="GO" id="GO:0060294">
    <property type="term" value="P:cilium movement involved in cell motility"/>
    <property type="evidence" value="ECO:0007669"/>
    <property type="project" value="UniProtKB-UniRule"/>
</dbReference>
<accession>A0A3Q2PG54</accession>
<dbReference type="Pfam" id="PF03148">
    <property type="entry name" value="Tektin"/>
    <property type="match status" value="1"/>
</dbReference>
<dbReference type="GO" id="GO:0005634">
    <property type="term" value="C:nucleus"/>
    <property type="evidence" value="ECO:0007669"/>
    <property type="project" value="TreeGrafter"/>
</dbReference>
<keyword evidence="3" id="KW-0969">Cilium</keyword>
<dbReference type="GeneID" id="105930426"/>
<dbReference type="Ensembl" id="ENSFHET00000019106.1">
    <property type="protein sequence ID" value="ENSFHEP00000011978.1"/>
    <property type="gene ID" value="ENSFHEG00000013430.1"/>
</dbReference>